<comment type="caution">
    <text evidence="2">The sequence shown here is derived from an EMBL/GenBank/DDBJ whole genome shotgun (WGS) entry which is preliminary data.</text>
</comment>
<keyword evidence="3" id="KW-1185">Reference proteome</keyword>
<proteinExistence type="predicted"/>
<evidence type="ECO:0000313" key="3">
    <source>
        <dbReference type="Proteomes" id="UP001341840"/>
    </source>
</evidence>
<protein>
    <recommendedName>
        <fullName evidence="4">Retrotransposon gag domain-containing protein</fullName>
    </recommendedName>
</protein>
<accession>A0ABU6XSE7</accession>
<sequence>MARRGAGIGRGTSSPSTASPSTSATPGSTQPSAASSSPYSSDDSLVDTSTSSNRLDHYGTSRPAGYGFYTRAIGNHGSRIITWIPAGSGDRIERQEEDPAGRHERANEITNVIKLMYDETWPNWKDIPTATRDRMFEKWAEKFTWDKDDDDVIKAIFKTRASKRFSGIMEDVQERKEHLTQWCRPELKKLLYHYWETDEKYLHCKAINKRNRASEKCAIYTGGSATSMQTKAKMTKLLDRPVSMAEVFKQTHTLKANKEKFADKRSSNF</sequence>
<evidence type="ECO:0000313" key="2">
    <source>
        <dbReference type="EMBL" id="MED6201467.1"/>
    </source>
</evidence>
<feature type="compositionally biased region" description="Low complexity" evidence="1">
    <location>
        <begin position="12"/>
        <end position="52"/>
    </location>
</feature>
<dbReference type="Pfam" id="PF03004">
    <property type="entry name" value="Transposase_24"/>
    <property type="match status" value="1"/>
</dbReference>
<name>A0ABU6XSE7_9FABA</name>
<dbReference type="EMBL" id="JASCZI010213621">
    <property type="protein sequence ID" value="MED6201467.1"/>
    <property type="molecule type" value="Genomic_DNA"/>
</dbReference>
<evidence type="ECO:0000256" key="1">
    <source>
        <dbReference type="SAM" id="MobiDB-lite"/>
    </source>
</evidence>
<dbReference type="InterPro" id="IPR004252">
    <property type="entry name" value="Probable_transposase_24"/>
</dbReference>
<organism evidence="2 3">
    <name type="scientific">Stylosanthes scabra</name>
    <dbReference type="NCBI Taxonomy" id="79078"/>
    <lineage>
        <taxon>Eukaryota</taxon>
        <taxon>Viridiplantae</taxon>
        <taxon>Streptophyta</taxon>
        <taxon>Embryophyta</taxon>
        <taxon>Tracheophyta</taxon>
        <taxon>Spermatophyta</taxon>
        <taxon>Magnoliopsida</taxon>
        <taxon>eudicotyledons</taxon>
        <taxon>Gunneridae</taxon>
        <taxon>Pentapetalae</taxon>
        <taxon>rosids</taxon>
        <taxon>fabids</taxon>
        <taxon>Fabales</taxon>
        <taxon>Fabaceae</taxon>
        <taxon>Papilionoideae</taxon>
        <taxon>50 kb inversion clade</taxon>
        <taxon>dalbergioids sensu lato</taxon>
        <taxon>Dalbergieae</taxon>
        <taxon>Pterocarpus clade</taxon>
        <taxon>Stylosanthes</taxon>
    </lineage>
</organism>
<gene>
    <name evidence="2" type="ORF">PIB30_095349</name>
</gene>
<evidence type="ECO:0008006" key="4">
    <source>
        <dbReference type="Google" id="ProtNLM"/>
    </source>
</evidence>
<reference evidence="2 3" key="1">
    <citation type="journal article" date="2023" name="Plants (Basel)">
        <title>Bridging the Gap: Combining Genomics and Transcriptomics Approaches to Understand Stylosanthes scabra, an Orphan Legume from the Brazilian Caatinga.</title>
        <authorList>
            <person name="Ferreira-Neto J.R.C."/>
            <person name="da Silva M.D."/>
            <person name="Binneck E."/>
            <person name="de Melo N.F."/>
            <person name="da Silva R.H."/>
            <person name="de Melo A.L.T.M."/>
            <person name="Pandolfi V."/>
            <person name="Bustamante F.O."/>
            <person name="Brasileiro-Vidal A.C."/>
            <person name="Benko-Iseppon A.M."/>
        </authorList>
    </citation>
    <scope>NUCLEOTIDE SEQUENCE [LARGE SCALE GENOMIC DNA]</scope>
    <source>
        <tissue evidence="2">Leaves</tissue>
    </source>
</reference>
<feature type="region of interest" description="Disordered" evidence="1">
    <location>
        <begin position="1"/>
        <end position="58"/>
    </location>
</feature>
<dbReference type="Proteomes" id="UP001341840">
    <property type="component" value="Unassembled WGS sequence"/>
</dbReference>
<feature type="compositionally biased region" description="Gly residues" evidence="1">
    <location>
        <begin position="1"/>
        <end position="10"/>
    </location>
</feature>